<evidence type="ECO:0000256" key="4">
    <source>
        <dbReference type="ARBA" id="ARBA00022475"/>
    </source>
</evidence>
<dbReference type="Gene3D" id="1.20.1730.10">
    <property type="entry name" value="Sodium/glucose cotransporter"/>
    <property type="match status" value="1"/>
</dbReference>
<dbReference type="Proteomes" id="UP001492541">
    <property type="component" value="Chromosome"/>
</dbReference>
<keyword evidence="5 14" id="KW-0812">Transmembrane</keyword>
<dbReference type="EMBL" id="CP087714">
    <property type="protein sequence ID" value="XAT64185.1"/>
    <property type="molecule type" value="Genomic_DNA"/>
</dbReference>
<reference evidence="15 16" key="1">
    <citation type="submission" date="2021-11" db="EMBL/GenBank/DDBJ databases">
        <title>Whole genome of Geoglobus acetivorans.</title>
        <authorList>
            <person name="Liu D."/>
        </authorList>
    </citation>
    <scope>NUCLEOTIDE SEQUENCE [LARGE SCALE GENOMIC DNA]</scope>
    <source>
        <strain evidence="15 16">SBH6</strain>
    </source>
</reference>
<feature type="transmembrane region" description="Helical" evidence="14">
    <location>
        <begin position="450"/>
        <end position="468"/>
    </location>
</feature>
<name>A0ABZ3H630_GEOAI</name>
<keyword evidence="10 14" id="KW-0472">Membrane</keyword>
<comment type="subcellular location">
    <subcellularLocation>
        <location evidence="1">Cell membrane</location>
        <topology evidence="1">Multi-pass membrane protein</topology>
    </subcellularLocation>
</comment>
<feature type="transmembrane region" description="Helical" evidence="14">
    <location>
        <begin position="425"/>
        <end position="444"/>
    </location>
</feature>
<organism evidence="15 16">
    <name type="scientific">Geoglobus acetivorans</name>
    <dbReference type="NCBI Taxonomy" id="565033"/>
    <lineage>
        <taxon>Archaea</taxon>
        <taxon>Methanobacteriati</taxon>
        <taxon>Methanobacteriota</taxon>
        <taxon>Archaeoglobi</taxon>
        <taxon>Archaeoglobales</taxon>
        <taxon>Archaeoglobaceae</taxon>
        <taxon>Geoglobus</taxon>
    </lineage>
</organism>
<feature type="transmembrane region" description="Helical" evidence="14">
    <location>
        <begin position="394"/>
        <end position="418"/>
    </location>
</feature>
<evidence type="ECO:0000313" key="16">
    <source>
        <dbReference type="Proteomes" id="UP001492541"/>
    </source>
</evidence>
<evidence type="ECO:0000256" key="9">
    <source>
        <dbReference type="ARBA" id="ARBA00023065"/>
    </source>
</evidence>
<comment type="similarity">
    <text evidence="2 13">Belongs to the sodium:solute symporter (SSF) (TC 2.A.21) family.</text>
</comment>
<dbReference type="InterPro" id="IPR011851">
    <property type="entry name" value="Na/Pro_symporter"/>
</dbReference>
<keyword evidence="9" id="KW-0406">Ion transport</keyword>
<keyword evidence="8" id="KW-0915">Sodium</keyword>
<keyword evidence="3" id="KW-0813">Transport</keyword>
<evidence type="ECO:0000256" key="11">
    <source>
        <dbReference type="ARBA" id="ARBA00023201"/>
    </source>
</evidence>
<dbReference type="GeneID" id="90448442"/>
<keyword evidence="4" id="KW-1003">Cell membrane</keyword>
<comment type="catalytic activity">
    <reaction evidence="12">
        <text>L-proline(in) + Na(+)(in) = L-proline(out) + Na(+)(out)</text>
        <dbReference type="Rhea" id="RHEA:28967"/>
        <dbReference type="ChEBI" id="CHEBI:29101"/>
        <dbReference type="ChEBI" id="CHEBI:60039"/>
    </reaction>
</comment>
<feature type="transmembrane region" description="Helical" evidence="14">
    <location>
        <begin position="369"/>
        <end position="388"/>
    </location>
</feature>
<gene>
    <name evidence="15" type="ORF">LPQ35_02120</name>
</gene>
<accession>A0ABZ3H630</accession>
<keyword evidence="11" id="KW-0739">Sodium transport</keyword>
<dbReference type="PROSITE" id="PS50283">
    <property type="entry name" value="NA_SOLUT_SYMP_3"/>
    <property type="match status" value="1"/>
</dbReference>
<keyword evidence="7 14" id="KW-1133">Transmembrane helix</keyword>
<dbReference type="PANTHER" id="PTHR48086:SF3">
    <property type="entry name" value="SODIUM_PROLINE SYMPORTER"/>
    <property type="match status" value="1"/>
</dbReference>
<dbReference type="InterPro" id="IPR050277">
    <property type="entry name" value="Sodium:Solute_Symporter"/>
</dbReference>
<evidence type="ECO:0000256" key="13">
    <source>
        <dbReference type="RuleBase" id="RU362091"/>
    </source>
</evidence>
<feature type="transmembrane region" description="Helical" evidence="14">
    <location>
        <begin position="235"/>
        <end position="257"/>
    </location>
</feature>
<feature type="transmembrane region" description="Helical" evidence="14">
    <location>
        <begin position="29"/>
        <end position="49"/>
    </location>
</feature>
<evidence type="ECO:0000313" key="15">
    <source>
        <dbReference type="EMBL" id="XAT64185.1"/>
    </source>
</evidence>
<dbReference type="RefSeq" id="WP_193806307.1">
    <property type="nucleotide sequence ID" value="NZ_CP087714.1"/>
</dbReference>
<dbReference type="PANTHER" id="PTHR48086">
    <property type="entry name" value="SODIUM/PROLINE SYMPORTER-RELATED"/>
    <property type="match status" value="1"/>
</dbReference>
<feature type="transmembrane region" description="Helical" evidence="14">
    <location>
        <begin position="185"/>
        <end position="203"/>
    </location>
</feature>
<feature type="transmembrane region" description="Helical" evidence="14">
    <location>
        <begin position="335"/>
        <end position="357"/>
    </location>
</feature>
<evidence type="ECO:0000256" key="10">
    <source>
        <dbReference type="ARBA" id="ARBA00023136"/>
    </source>
</evidence>
<evidence type="ECO:0000256" key="14">
    <source>
        <dbReference type="SAM" id="Phobius"/>
    </source>
</evidence>
<evidence type="ECO:0000256" key="12">
    <source>
        <dbReference type="ARBA" id="ARBA00033708"/>
    </source>
</evidence>
<evidence type="ECO:0000256" key="7">
    <source>
        <dbReference type="ARBA" id="ARBA00022989"/>
    </source>
</evidence>
<dbReference type="CDD" id="cd11475">
    <property type="entry name" value="SLC5sbd_PutP"/>
    <property type="match status" value="1"/>
</dbReference>
<evidence type="ECO:0000256" key="2">
    <source>
        <dbReference type="ARBA" id="ARBA00006434"/>
    </source>
</evidence>
<evidence type="ECO:0000256" key="8">
    <source>
        <dbReference type="ARBA" id="ARBA00023053"/>
    </source>
</evidence>
<feature type="transmembrane region" description="Helical" evidence="14">
    <location>
        <begin position="153"/>
        <end position="173"/>
    </location>
</feature>
<evidence type="ECO:0000256" key="3">
    <source>
        <dbReference type="ARBA" id="ARBA00022448"/>
    </source>
</evidence>
<keyword evidence="6" id="KW-0769">Symport</keyword>
<feature type="transmembrane region" description="Helical" evidence="14">
    <location>
        <begin position="278"/>
        <end position="304"/>
    </location>
</feature>
<keyword evidence="16" id="KW-1185">Reference proteome</keyword>
<dbReference type="InterPro" id="IPR038377">
    <property type="entry name" value="Na/Glc_symporter_sf"/>
</dbReference>
<sequence length="473" mass="51600">MIIAAVFIAYLILMLIIGAAEYRKSRGLLDYYLAGKGLGVTLVSFSFFATYFSTSAFLGGGGFGFVAGFQWSAFLTFFHILFAILAWLLVAPKLKQLAEETSSLTIPEIFGSRFGKEVQMLSSAVIIVFFSFYMVSIYKGAGNLLQVMLDIPYTQGLIITALIVMLYTSIGGFRAVVYTDLIQGLLTFAGGIVLFASIIYFLGGFEAIEKLAETQIFAGKGELLFEVGKLAPPPIMKAGMVIPFILSLTFAISIAQLSSPQLVIRFVAAKNEDVLKKGALLTPLIIGVFAICVFSIGPLGWLIIPQFDDPVKYLKDSDLVVPVIAMKVLPEGINALLLTAIIAAAMSTVNSLLHMMATSLTKDILNRENIALTRAMVFALALVPLYIALKPPEIIVGIVGVSFSVITSVFLVPLLAMLYAKPSRYSIFASMIVALVASVVWYFVYYRVYWIYPVVPGLIASALTYTIFEKFFK</sequence>
<evidence type="ECO:0000256" key="5">
    <source>
        <dbReference type="ARBA" id="ARBA00022692"/>
    </source>
</evidence>
<feature type="transmembrane region" description="Helical" evidence="14">
    <location>
        <begin position="120"/>
        <end position="141"/>
    </location>
</feature>
<feature type="transmembrane region" description="Helical" evidence="14">
    <location>
        <begin position="69"/>
        <end position="90"/>
    </location>
</feature>
<dbReference type="Pfam" id="PF00474">
    <property type="entry name" value="SSF"/>
    <property type="match status" value="1"/>
</dbReference>
<dbReference type="InterPro" id="IPR001734">
    <property type="entry name" value="Na/solute_symporter"/>
</dbReference>
<evidence type="ECO:0000256" key="6">
    <source>
        <dbReference type="ARBA" id="ARBA00022847"/>
    </source>
</evidence>
<evidence type="ECO:0000256" key="1">
    <source>
        <dbReference type="ARBA" id="ARBA00004651"/>
    </source>
</evidence>
<proteinExistence type="inferred from homology"/>
<protein>
    <submittedName>
        <fullName evidence="15">Sodium/proline symporter</fullName>
    </submittedName>
</protein>
<feature type="transmembrane region" description="Helical" evidence="14">
    <location>
        <begin position="6"/>
        <end position="22"/>
    </location>
</feature>